<gene>
    <name evidence="2" type="ORF">Goari_018074</name>
</gene>
<sequence>MGSKLDSRKENNMEKGFDLKDGDVITEVVDEILSITFSDRVHQFIEWKIQLMDLENEFYLVQFDDIDDYNNVLTGGPWVVYGNYLTVGPWSPNFSTTRTDVNVQLVWICLTGLHEGFYSEQCVEEEAFGLWMLVEKHRRREGQSFGDATSADQGKELLGKMVGKENSLFYFGASFVARDMLESSSANSVELVE</sequence>
<dbReference type="Pfam" id="PF14111">
    <property type="entry name" value="DUF4283"/>
    <property type="match status" value="1"/>
</dbReference>
<feature type="domain" description="DUF4283" evidence="1">
    <location>
        <begin position="48"/>
        <end position="97"/>
    </location>
</feature>
<reference evidence="2 3" key="1">
    <citation type="journal article" date="2019" name="Genome Biol. Evol.">
        <title>Insights into the evolution of the New World diploid cottons (Gossypium, subgenus Houzingenia) based on genome sequencing.</title>
        <authorList>
            <person name="Grover C.E."/>
            <person name="Arick M.A. 2nd"/>
            <person name="Thrash A."/>
            <person name="Conover J.L."/>
            <person name="Sanders W.S."/>
            <person name="Peterson D.G."/>
            <person name="Frelichowski J.E."/>
            <person name="Scheffler J.A."/>
            <person name="Scheffler B.E."/>
            <person name="Wendel J.F."/>
        </authorList>
    </citation>
    <scope>NUCLEOTIDE SEQUENCE [LARGE SCALE GENOMIC DNA]</scope>
    <source>
        <strain evidence="2">185</strain>
        <tissue evidence="2">Leaf</tissue>
    </source>
</reference>
<dbReference type="PANTHER" id="PTHR31286">
    <property type="entry name" value="GLYCINE-RICH CELL WALL STRUCTURAL PROTEIN 1.8-LIKE"/>
    <property type="match status" value="1"/>
</dbReference>
<dbReference type="InterPro" id="IPR025558">
    <property type="entry name" value="DUF4283"/>
</dbReference>
<dbReference type="PANTHER" id="PTHR31286:SF99">
    <property type="entry name" value="DUF4283 DOMAIN-CONTAINING PROTEIN"/>
    <property type="match status" value="1"/>
</dbReference>
<accession>A0A7J8WNM2</accession>
<comment type="caution">
    <text evidence="2">The sequence shown here is derived from an EMBL/GenBank/DDBJ whole genome shotgun (WGS) entry which is preliminary data.</text>
</comment>
<evidence type="ECO:0000313" key="3">
    <source>
        <dbReference type="Proteomes" id="UP000593577"/>
    </source>
</evidence>
<keyword evidence="3" id="KW-1185">Reference proteome</keyword>
<dbReference type="InterPro" id="IPR040256">
    <property type="entry name" value="At4g02000-like"/>
</dbReference>
<dbReference type="AlphaFoldDB" id="A0A7J8WNM2"/>
<name>A0A7J8WNM2_GOSAI</name>
<evidence type="ECO:0000259" key="1">
    <source>
        <dbReference type="Pfam" id="PF14111"/>
    </source>
</evidence>
<proteinExistence type="predicted"/>
<dbReference type="Proteomes" id="UP000593577">
    <property type="component" value="Unassembled WGS sequence"/>
</dbReference>
<protein>
    <recommendedName>
        <fullName evidence="1">DUF4283 domain-containing protein</fullName>
    </recommendedName>
</protein>
<evidence type="ECO:0000313" key="2">
    <source>
        <dbReference type="EMBL" id="MBA0676606.1"/>
    </source>
</evidence>
<dbReference type="EMBL" id="JABFAA010000002">
    <property type="protein sequence ID" value="MBA0676606.1"/>
    <property type="molecule type" value="Genomic_DNA"/>
</dbReference>
<organism evidence="2 3">
    <name type="scientific">Gossypium aridum</name>
    <name type="common">American cotton</name>
    <name type="synonym">Erioxylum aridum</name>
    <dbReference type="NCBI Taxonomy" id="34290"/>
    <lineage>
        <taxon>Eukaryota</taxon>
        <taxon>Viridiplantae</taxon>
        <taxon>Streptophyta</taxon>
        <taxon>Embryophyta</taxon>
        <taxon>Tracheophyta</taxon>
        <taxon>Spermatophyta</taxon>
        <taxon>Magnoliopsida</taxon>
        <taxon>eudicotyledons</taxon>
        <taxon>Gunneridae</taxon>
        <taxon>Pentapetalae</taxon>
        <taxon>rosids</taxon>
        <taxon>malvids</taxon>
        <taxon>Malvales</taxon>
        <taxon>Malvaceae</taxon>
        <taxon>Malvoideae</taxon>
        <taxon>Gossypium</taxon>
    </lineage>
</organism>